<dbReference type="SUPFAM" id="SSF49265">
    <property type="entry name" value="Fibronectin type III"/>
    <property type="match status" value="1"/>
</dbReference>
<dbReference type="InterPro" id="IPR013320">
    <property type="entry name" value="ConA-like_dom_sf"/>
</dbReference>
<dbReference type="STRING" id="1817824.A2751_05960"/>
<protein>
    <recommendedName>
        <fullName evidence="7">Fibronectin type-III domain-containing protein</fullName>
    </recommendedName>
</protein>
<dbReference type="Pfam" id="PF00041">
    <property type="entry name" value="fn3"/>
    <property type="match status" value="1"/>
</dbReference>
<dbReference type="PANTHER" id="PTHR35279:SF1">
    <property type="entry name" value="ARABINANASE_LEVANSUCRASE_INVERTASE"/>
    <property type="match status" value="1"/>
</dbReference>
<dbReference type="InterPro" id="IPR023296">
    <property type="entry name" value="Glyco_hydro_beta-prop_sf"/>
</dbReference>
<comment type="caution">
    <text evidence="8">The sequence shown here is derived from an EMBL/GenBank/DDBJ whole genome shotgun (WGS) entry which is preliminary data.</text>
</comment>
<dbReference type="PROSITE" id="PS50853">
    <property type="entry name" value="FN3"/>
    <property type="match status" value="1"/>
</dbReference>
<dbReference type="InterPro" id="IPR006558">
    <property type="entry name" value="LamG-like"/>
</dbReference>
<accession>A0A1F5NNQ3</accession>
<keyword evidence="1 6" id="KW-0732">Signal</keyword>
<dbReference type="EMBL" id="MFEK01000007">
    <property type="protein sequence ID" value="OGE79154.1"/>
    <property type="molecule type" value="Genomic_DNA"/>
</dbReference>
<dbReference type="SUPFAM" id="SSF75005">
    <property type="entry name" value="Arabinanase/levansucrase/invertase"/>
    <property type="match status" value="4"/>
</dbReference>
<evidence type="ECO:0000256" key="3">
    <source>
        <dbReference type="ARBA" id="ARBA00023157"/>
    </source>
</evidence>
<evidence type="ECO:0000313" key="8">
    <source>
        <dbReference type="EMBL" id="OGE79154.1"/>
    </source>
</evidence>
<gene>
    <name evidence="8" type="ORF">A2751_05960</name>
</gene>
<evidence type="ECO:0000313" key="9">
    <source>
        <dbReference type="Proteomes" id="UP000176864"/>
    </source>
</evidence>
<organism evidence="8 9">
    <name type="scientific">Candidatus Doudnabacteria bacterium RIFCSPHIGHO2_01_FULL_46_14</name>
    <dbReference type="NCBI Taxonomy" id="1817824"/>
    <lineage>
        <taxon>Bacteria</taxon>
        <taxon>Candidatus Doudnaibacteriota</taxon>
    </lineage>
</organism>
<feature type="compositionally biased region" description="Low complexity" evidence="5">
    <location>
        <begin position="1290"/>
        <end position="1300"/>
    </location>
</feature>
<dbReference type="Pfam" id="PF13385">
    <property type="entry name" value="Laminin_G_3"/>
    <property type="match status" value="1"/>
</dbReference>
<dbReference type="SUPFAM" id="SSF49899">
    <property type="entry name" value="Concanavalin A-like lectins/glucanases"/>
    <property type="match status" value="1"/>
</dbReference>
<dbReference type="Gene3D" id="2.60.40.10">
    <property type="entry name" value="Immunoglobulins"/>
    <property type="match status" value="4"/>
</dbReference>
<feature type="signal peptide" evidence="6">
    <location>
        <begin position="1"/>
        <end position="23"/>
    </location>
</feature>
<dbReference type="CDD" id="cd00063">
    <property type="entry name" value="FN3"/>
    <property type="match status" value="1"/>
</dbReference>
<dbReference type="Pfam" id="PF17957">
    <property type="entry name" value="Big_7"/>
    <property type="match status" value="1"/>
</dbReference>
<dbReference type="SMART" id="SM00560">
    <property type="entry name" value="LamGL"/>
    <property type="match status" value="1"/>
</dbReference>
<evidence type="ECO:0000256" key="6">
    <source>
        <dbReference type="SAM" id="SignalP"/>
    </source>
</evidence>
<dbReference type="InterPro" id="IPR036116">
    <property type="entry name" value="FN3_sf"/>
</dbReference>
<dbReference type="PANTHER" id="PTHR35279">
    <property type="match status" value="1"/>
</dbReference>
<feature type="region of interest" description="Disordered" evidence="5">
    <location>
        <begin position="1290"/>
        <end position="1309"/>
    </location>
</feature>
<evidence type="ECO:0000259" key="7">
    <source>
        <dbReference type="PROSITE" id="PS50853"/>
    </source>
</evidence>
<dbReference type="SMART" id="SM00060">
    <property type="entry name" value="FN3"/>
    <property type="match status" value="2"/>
</dbReference>
<dbReference type="GO" id="GO:0016798">
    <property type="term" value="F:hydrolase activity, acting on glycosyl bonds"/>
    <property type="evidence" value="ECO:0007669"/>
    <property type="project" value="UniProtKB-KW"/>
</dbReference>
<dbReference type="InterPro" id="IPR013783">
    <property type="entry name" value="Ig-like_fold"/>
</dbReference>
<keyword evidence="4" id="KW-0326">Glycosidase</keyword>
<dbReference type="InterPro" id="IPR003961">
    <property type="entry name" value="FN3_dom"/>
</dbReference>
<feature type="domain" description="Fibronectin type-III" evidence="7">
    <location>
        <begin position="1217"/>
        <end position="1302"/>
    </location>
</feature>
<evidence type="ECO:0000256" key="4">
    <source>
        <dbReference type="ARBA" id="ARBA00023295"/>
    </source>
</evidence>
<dbReference type="Proteomes" id="UP000176864">
    <property type="component" value="Unassembled WGS sequence"/>
</dbReference>
<dbReference type="Gene3D" id="2.115.10.20">
    <property type="entry name" value="Glycosyl hydrolase domain, family 43"/>
    <property type="match status" value="3"/>
</dbReference>
<sequence length="1512" mass="160202">MVVLAGLLLMVASLGINAFSVSAAGVLTRTTTGKLFFDDFNRASIGSNYLAEGGGTGNWSIVGNRVRYQSAGSGQAVLRNTIANILPNAVYEGTFNVSSWAGFVTPRLRAQVNGNDFYYFDSHFNQVASLFKNSTNFFEVAQNYNSNTDYRVKMKVGDSAPSGSKLWLNETLLGAGTDSVPLSAGNPALWVADFTSGNSIYFDNLSVYSSTDLTVNGSYGSWALYKNDGTTMVGACNTSSAVDYAQLTSFPVDYVNGSGAQIKVFPVGVTNCSGSADASFVGTPGNEIFGGDIFTYSENIADTTAPIRSNGAPSGTLASGTTQTTLSLSTDENAICRYSTVADIAYSAMTDTFSTTGATSHSTTVSGLANGQSYTYYIRCEDTAGNANPNDYSISFSVSELLPDGPLTRYSGNPIVRNGPEAYDFMKAGPRVVLKEGPTNYRMWYEALDGNGVVTVAYATSVDGLNWTKQGIQIFPTLSWESEEVSPNYMIVEDGIYKLYYHAGGMVSGGTRIGGARVGLATSFDGGFTWTKNLTPVLVEGPSGAFDDEQVAEPRITKIGNEYRMYYTGRNLSSGLNSLGMATSSDGINWTKYANNPVIGTAEWGNFWGGAFFFNGTTWHLWHAKVPYGLHYKSSTDGITWTNGSNNPVLTVVSDPNSPDSFVGDSISGYLDGSTYRIMYSGFSSNLFGSEGRFEGINLAYITPGSPPPPTNVAPSVNAGTDQNIILPASANLDGTVSDDGLPNPPASVTTVWSQVSGPGIATFGNANAVDTTAVFSASGVYVLRLTASDSVLAAQDDIVITVDTPPGPSDALVRYSSNPIMKNDRLVNPNDSIKTGPKVIFKEGPSAYKMWYEAVPSGNQSTAGYATSPDGVNWTKVQEVMVPSEIWEGGATGESSPTAMLFENRIYKMWYHGDAAGNIRRIGYATSSDGIVWNKYVSNPVLDLGSSGAWDDGTIAEPRIIKVGSEYWLFYAGKRTPSSGSWSLGLATSADGINFTKHPANPILTNTLGAGYAIIFDEGMWHLWVEGDTQNQIKYYSSSNGINWTEGANNPVLTRDTTAGSPEESGAGDSLYAYRDNDKYIVTYGCFSLNGTYPGVTDGNLRGICRASVNAPADTTSPSVSFSNPGTGAIVSGSVTLSAYASDAAGIQSVSFDYDGNNIGVATVGQEFSVSWNTASVPDGTYNITATATDVAGNTATSSISLTVDNSFVDTVSPSIPTNLSATAISTSQINLSWIASTDNVGVTGYKVFRDSVQIATITSTSYSDTGLTASTTYIYTVSAFDAAGNESSQSATATATTQSPPPPPGPIAAYSFNAGAGSTLADASGNNRNGTLVNGPAWTTGQTSNALNFDGTDDYVAISDFAPPTSLTLEAWIYPGNNGNNDSIILNKNNSEYDFRLFGVSGELAAGAGGVYISDPSFNFYDPANANQWYHVVYTFDTVTDTHKLYRNGVLVASGINTAAISNTSNALWIGRHSQWNFGTFLGKIDNVRIYDRVLSETEIQFDMNTPVAP</sequence>
<keyword evidence="3" id="KW-1015">Disulfide bond</keyword>
<keyword evidence="2" id="KW-0378">Hydrolase</keyword>
<evidence type="ECO:0000256" key="2">
    <source>
        <dbReference type="ARBA" id="ARBA00022801"/>
    </source>
</evidence>
<proteinExistence type="predicted"/>
<reference evidence="8 9" key="1">
    <citation type="journal article" date="2016" name="Nat. Commun.">
        <title>Thousands of microbial genomes shed light on interconnected biogeochemical processes in an aquifer system.</title>
        <authorList>
            <person name="Anantharaman K."/>
            <person name="Brown C.T."/>
            <person name="Hug L.A."/>
            <person name="Sharon I."/>
            <person name="Castelle C.J."/>
            <person name="Probst A.J."/>
            <person name="Thomas B.C."/>
            <person name="Singh A."/>
            <person name="Wilkins M.J."/>
            <person name="Karaoz U."/>
            <person name="Brodie E.L."/>
            <person name="Williams K.H."/>
            <person name="Hubbard S.S."/>
            <person name="Banfield J.F."/>
        </authorList>
    </citation>
    <scope>NUCLEOTIDE SEQUENCE [LARGE SCALE GENOMIC DNA]</scope>
</reference>
<name>A0A1F5NNQ3_9BACT</name>
<evidence type="ECO:0000256" key="1">
    <source>
        <dbReference type="ARBA" id="ARBA00022729"/>
    </source>
</evidence>
<feature type="chain" id="PRO_5009520175" description="Fibronectin type-III domain-containing protein" evidence="6">
    <location>
        <begin position="24"/>
        <end position="1512"/>
    </location>
</feature>
<dbReference type="Pfam" id="PF22352">
    <property type="entry name" value="K319L-like_PKD"/>
    <property type="match status" value="1"/>
</dbReference>
<dbReference type="Gene3D" id="2.60.120.200">
    <property type="match status" value="1"/>
</dbReference>
<evidence type="ECO:0000256" key="5">
    <source>
        <dbReference type="SAM" id="MobiDB-lite"/>
    </source>
</evidence>